<comment type="caution">
    <text evidence="2">The sequence shown here is derived from an EMBL/GenBank/DDBJ whole genome shotgun (WGS) entry which is preliminary data.</text>
</comment>
<evidence type="ECO:0000313" key="3">
    <source>
        <dbReference type="Proteomes" id="UP000321079"/>
    </source>
</evidence>
<keyword evidence="3" id="KW-1185">Reference proteome</keyword>
<keyword evidence="1" id="KW-1133">Transmembrane helix</keyword>
<organism evidence="2 3">
    <name type="scientific">Gluconobacter kanchanaburiensis NBRC 103587</name>
    <dbReference type="NCBI Taxonomy" id="1307948"/>
    <lineage>
        <taxon>Bacteria</taxon>
        <taxon>Pseudomonadati</taxon>
        <taxon>Pseudomonadota</taxon>
        <taxon>Alphaproteobacteria</taxon>
        <taxon>Acetobacterales</taxon>
        <taxon>Acetobacteraceae</taxon>
        <taxon>Gluconobacter</taxon>
    </lineage>
</organism>
<name>A0A511B9L1_9PROT</name>
<feature type="transmembrane region" description="Helical" evidence="1">
    <location>
        <begin position="20"/>
        <end position="43"/>
    </location>
</feature>
<evidence type="ECO:0000256" key="1">
    <source>
        <dbReference type="SAM" id="Phobius"/>
    </source>
</evidence>
<gene>
    <name evidence="2" type="ORF">GKA01_21910</name>
</gene>
<protein>
    <submittedName>
        <fullName evidence="2">Uncharacterized protein</fullName>
    </submittedName>
</protein>
<dbReference type="EMBL" id="BJVA01000015">
    <property type="protein sequence ID" value="GEK96994.1"/>
    <property type="molecule type" value="Genomic_DNA"/>
</dbReference>
<proteinExistence type="predicted"/>
<dbReference type="OrthoDB" id="7279295at2"/>
<feature type="transmembrane region" description="Helical" evidence="1">
    <location>
        <begin position="50"/>
        <end position="72"/>
    </location>
</feature>
<keyword evidence="1" id="KW-0812">Transmembrane</keyword>
<dbReference type="AlphaFoldDB" id="A0A511B9L1"/>
<accession>A0A511B9L1</accession>
<dbReference type="Proteomes" id="UP000321079">
    <property type="component" value="Unassembled WGS sequence"/>
</dbReference>
<sequence length="74" mass="7846">MSSGLAPVLACQGASDMVVSLLLVLIVLLLLVLALGSSVRLFAWLKARDILPPAALMLGTALVIRVVFHAHWGR</sequence>
<reference evidence="2 3" key="1">
    <citation type="submission" date="2019-07" db="EMBL/GenBank/DDBJ databases">
        <title>Whole genome shotgun sequence of Gluconobacter kanchanaburiensis NBRC 103587.</title>
        <authorList>
            <person name="Hosoyama A."/>
            <person name="Uohara A."/>
            <person name="Ohji S."/>
            <person name="Ichikawa N."/>
        </authorList>
    </citation>
    <scope>NUCLEOTIDE SEQUENCE [LARGE SCALE GENOMIC DNA]</scope>
    <source>
        <strain evidence="2 3">NBRC 103587</strain>
    </source>
</reference>
<evidence type="ECO:0000313" key="2">
    <source>
        <dbReference type="EMBL" id="GEK96994.1"/>
    </source>
</evidence>
<keyword evidence="1" id="KW-0472">Membrane</keyword>